<keyword evidence="3" id="KW-0012">Acyltransferase</keyword>
<evidence type="ECO:0000259" key="4">
    <source>
        <dbReference type="PROSITE" id="PS51186"/>
    </source>
</evidence>
<evidence type="ECO:0000256" key="1">
    <source>
        <dbReference type="ARBA" id="ARBA00009342"/>
    </source>
</evidence>
<comment type="similarity">
    <text evidence="1">Belongs to the acetyltransferase family. GNAT subfamily.</text>
</comment>
<reference evidence="5" key="1">
    <citation type="journal article" date="2020" name="J. Eukaryot. Microbiol.">
        <title>De novo Sequencing, Assembly and Annotation of the Transcriptome for the Free-Living Testate Amoeba Arcella intermedia.</title>
        <authorList>
            <person name="Ribeiro G.M."/>
            <person name="Porfirio-Sousa A.L."/>
            <person name="Maurer-Alcala X.X."/>
            <person name="Katz L.A."/>
            <person name="Lahr D.J.G."/>
        </authorList>
    </citation>
    <scope>NUCLEOTIDE SEQUENCE</scope>
</reference>
<evidence type="ECO:0000313" key="5">
    <source>
        <dbReference type="EMBL" id="NDV37114.1"/>
    </source>
</evidence>
<dbReference type="PROSITE" id="PS51186">
    <property type="entry name" value="GNAT"/>
    <property type="match status" value="1"/>
</dbReference>
<organism evidence="5">
    <name type="scientific">Arcella intermedia</name>
    <dbReference type="NCBI Taxonomy" id="1963864"/>
    <lineage>
        <taxon>Eukaryota</taxon>
        <taxon>Amoebozoa</taxon>
        <taxon>Tubulinea</taxon>
        <taxon>Elardia</taxon>
        <taxon>Arcellinida</taxon>
        <taxon>Sphaerothecina</taxon>
        <taxon>Arcellidae</taxon>
        <taxon>Arcella</taxon>
    </lineage>
</organism>
<evidence type="ECO:0000256" key="3">
    <source>
        <dbReference type="ARBA" id="ARBA00023315"/>
    </source>
</evidence>
<dbReference type="SUPFAM" id="SSF55729">
    <property type="entry name" value="Acyl-CoA N-acyltransferases (Nat)"/>
    <property type="match status" value="1"/>
</dbReference>
<dbReference type="InterPro" id="IPR016181">
    <property type="entry name" value="Acyl_CoA_acyltransferase"/>
</dbReference>
<proteinExistence type="inferred from homology"/>
<protein>
    <recommendedName>
        <fullName evidence="4">N-acetyltransferase domain-containing protein</fullName>
    </recommendedName>
</protein>
<keyword evidence="2" id="KW-0808">Transferase</keyword>
<dbReference type="GO" id="GO:0008080">
    <property type="term" value="F:N-acetyltransferase activity"/>
    <property type="evidence" value="ECO:0007669"/>
    <property type="project" value="InterPro"/>
</dbReference>
<dbReference type="InterPro" id="IPR000182">
    <property type="entry name" value="GNAT_dom"/>
</dbReference>
<accession>A0A6B2LJG0</accession>
<dbReference type="EMBL" id="GIBP01008145">
    <property type="protein sequence ID" value="NDV37114.1"/>
    <property type="molecule type" value="Transcribed_RNA"/>
</dbReference>
<dbReference type="AlphaFoldDB" id="A0A6B2LJG0"/>
<dbReference type="InterPro" id="IPR039135">
    <property type="entry name" value="NAT9-like"/>
</dbReference>
<dbReference type="Gene3D" id="3.40.630.30">
    <property type="match status" value="1"/>
</dbReference>
<feature type="domain" description="N-acetyltransferase" evidence="4">
    <location>
        <begin position="1"/>
        <end position="154"/>
    </location>
</feature>
<sequence>MRELTATPEMSLEEAYQLQEQWAKDANKVVYIILDKSLVGGVLEEKGKGSSLGMVGDVDFFISEEEDEETKKTKIIAEINVMIADPQNRSKGFAREALFLSLDHIIKHKAVDTFVAKIADTNLPSIQFFTKTLGFQEISRSAAFGEITYTLPVTTSLQEKLASLLL</sequence>
<evidence type="ECO:0000256" key="2">
    <source>
        <dbReference type="ARBA" id="ARBA00022679"/>
    </source>
</evidence>
<dbReference type="PANTHER" id="PTHR13256:SF16">
    <property type="entry name" value="ALPHA_BETA-TUBULIN-N-ACETYLTRANSFERASE 9"/>
    <property type="match status" value="1"/>
</dbReference>
<dbReference type="PANTHER" id="PTHR13256">
    <property type="entry name" value="N-ACETYLTRANSFERASE 9"/>
    <property type="match status" value="1"/>
</dbReference>
<name>A0A6B2LJG0_9EUKA</name>
<dbReference type="Pfam" id="PF13302">
    <property type="entry name" value="Acetyltransf_3"/>
    <property type="match status" value="1"/>
</dbReference>